<dbReference type="EMBL" id="WOFE01000001">
    <property type="protein sequence ID" value="MBM5570311.1"/>
    <property type="molecule type" value="Genomic_DNA"/>
</dbReference>
<proteinExistence type="predicted"/>
<gene>
    <name evidence="1" type="ORF">GM173_01835</name>
</gene>
<accession>A0ABS2C837</accession>
<protein>
    <submittedName>
        <fullName evidence="1">Uncharacterized protein</fullName>
    </submittedName>
</protein>
<sequence>MKSPAAAPSEACRSLAVYRLSEGCALGVNKRQGNSAGSVLLKPDALPIVRSEGIGVADADAGGCFGGQGYLQKQIPLPVCATERALKTSRQRRKKI</sequence>
<comment type="caution">
    <text evidence="1">The sequence shown here is derived from an EMBL/GenBank/DDBJ whole genome shotgun (WGS) entry which is preliminary data.</text>
</comment>
<keyword evidence="2" id="KW-1185">Reference proteome</keyword>
<evidence type="ECO:0000313" key="1">
    <source>
        <dbReference type="EMBL" id="MBM5570311.1"/>
    </source>
</evidence>
<reference evidence="1 2" key="1">
    <citation type="submission" date="2019-11" db="EMBL/GenBank/DDBJ databases">
        <title>Novel Deefgea species.</title>
        <authorList>
            <person name="Han J.-H."/>
        </authorList>
    </citation>
    <scope>NUCLEOTIDE SEQUENCE [LARGE SCALE GENOMIC DNA]</scope>
    <source>
        <strain evidence="1 2">LMG 24817</strain>
    </source>
</reference>
<organism evidence="1 2">
    <name type="scientific">Deefgea chitinilytica</name>
    <dbReference type="NCBI Taxonomy" id="570276"/>
    <lineage>
        <taxon>Bacteria</taxon>
        <taxon>Pseudomonadati</taxon>
        <taxon>Pseudomonadota</taxon>
        <taxon>Betaproteobacteria</taxon>
        <taxon>Neisseriales</taxon>
        <taxon>Chitinibacteraceae</taxon>
        <taxon>Deefgea</taxon>
    </lineage>
</organism>
<dbReference type="Proteomes" id="UP001195660">
    <property type="component" value="Unassembled WGS sequence"/>
</dbReference>
<dbReference type="RefSeq" id="WP_203569618.1">
    <property type="nucleotide sequence ID" value="NZ_WOFE01000001.1"/>
</dbReference>
<name>A0ABS2C837_9NEIS</name>
<evidence type="ECO:0000313" key="2">
    <source>
        <dbReference type="Proteomes" id="UP001195660"/>
    </source>
</evidence>